<dbReference type="GO" id="GO:0047822">
    <property type="term" value="F:hypotaurine monooxygenase activity"/>
    <property type="evidence" value="ECO:0007669"/>
    <property type="project" value="RHEA"/>
</dbReference>
<protein>
    <recommendedName>
        <fullName evidence="33">Flavin-containing monooxygenase</fullName>
        <ecNumber evidence="33">1.-.-.-</ecNumber>
    </recommendedName>
</protein>
<dbReference type="EMBL" id="AFYH01093829">
    <property type="status" value="NOT_ANNOTATED_CDS"/>
    <property type="molecule type" value="Genomic_DNA"/>
</dbReference>
<comment type="catalytic activity">
    <reaction evidence="25">
        <text>hexan-3-one + NADPH + O2 + H(+) = ethyl butanoate + NADP(+) + H2O</text>
        <dbReference type="Rhea" id="RHEA:54844"/>
        <dbReference type="ChEBI" id="CHEBI:15377"/>
        <dbReference type="ChEBI" id="CHEBI:15378"/>
        <dbReference type="ChEBI" id="CHEBI:15379"/>
        <dbReference type="ChEBI" id="CHEBI:57783"/>
        <dbReference type="ChEBI" id="CHEBI:58349"/>
        <dbReference type="ChEBI" id="CHEBI:88764"/>
        <dbReference type="ChEBI" id="CHEBI:89891"/>
    </reaction>
    <physiologicalReaction direction="left-to-right" evidence="25">
        <dbReference type="Rhea" id="RHEA:54845"/>
    </physiologicalReaction>
</comment>
<dbReference type="Pfam" id="PF00743">
    <property type="entry name" value="FMO-like"/>
    <property type="match status" value="2"/>
</dbReference>
<evidence type="ECO:0000256" key="21">
    <source>
        <dbReference type="ARBA" id="ARBA00047426"/>
    </source>
</evidence>
<evidence type="ECO:0000256" key="12">
    <source>
        <dbReference type="ARBA" id="ARBA00022857"/>
    </source>
</evidence>
<dbReference type="PRINTS" id="PR01125">
    <property type="entry name" value="FMOXYGENASE5"/>
</dbReference>
<comment type="catalytic activity">
    <reaction evidence="26">
        <text>hypotaurine + NADPH + O2 + H(+) = taurine + NADP(+) + H2O</text>
        <dbReference type="Rhea" id="RHEA:69819"/>
        <dbReference type="ChEBI" id="CHEBI:15377"/>
        <dbReference type="ChEBI" id="CHEBI:15378"/>
        <dbReference type="ChEBI" id="CHEBI:15379"/>
        <dbReference type="ChEBI" id="CHEBI:57783"/>
        <dbReference type="ChEBI" id="CHEBI:57853"/>
        <dbReference type="ChEBI" id="CHEBI:58349"/>
        <dbReference type="ChEBI" id="CHEBI:507393"/>
        <dbReference type="EC" id="1.14.13.8"/>
    </reaction>
    <physiologicalReaction direction="left-to-right" evidence="26">
        <dbReference type="Rhea" id="RHEA:69820"/>
    </physiologicalReaction>
</comment>
<dbReference type="Ensembl" id="ENSLACT00000005613.1">
    <property type="protein sequence ID" value="ENSLACP00000005564.1"/>
    <property type="gene ID" value="ENSLACG00000004946.2"/>
</dbReference>
<evidence type="ECO:0000256" key="18">
    <source>
        <dbReference type="ARBA" id="ARBA00045722"/>
    </source>
</evidence>
<comment type="similarity">
    <text evidence="4 33">Belongs to the FMO family.</text>
</comment>
<dbReference type="EMBL" id="AFYH01093828">
    <property type="status" value="NOT_ANNOTATED_CDS"/>
    <property type="molecule type" value="Genomic_DNA"/>
</dbReference>
<sequence length="1064" mass="120707">MTKRVAIIGAGATGLSSIKCCLDEGLEPTCFEKSNDIGGLWNFKETPEPGRASIYRSVVINTSKEMMCFSDFPIPEDYPNYMHNSKIMAYFRNYAKHFDLLKYIRFKQNLDCVKKRPDFLTTGQWDVVTTNHEGKEETAIFDGILICIGHHCNPHMPLDCFPVLGTFLKEDIIFETRTMVTVMGKYTVAAGRDYKDPFEFKGKRVIVIGIGNSGGDIAVEISHCAAQVFLSTRRGCWVLSRVGDHGIPMDIMFSTRFFAFLKYIFPLSFTNWKGEQLLNTKFCHVTYGLQPEHRLFSQHPMVNDELPNRIISGTVLVKTNVKEFTETGAIFEDGTVEDNIDTIVFATGYSFCFPFLDESVIKVTNNHVSLYKYVLPPQLEKPTLAVIGLIQPLGAIMPIAELQARWVTRVFKGLVKLPSTSSMLTNIAEKKKAMAKSRYVSTQRHTLQVDYIEYMDEIAKLVGVKPNVLALFLGDPKLAYHVFFGPCTPYQYRLTGPGKWEKAREAILTQMDRAIKPLKSRVLKNQEKKMTKRVAIIGAGATGLSSIKCCLDEGLEPTCFEKSNDIGGLWNFKETPEPGRASIYRSVIINTSKEMMCFSDFPIPEDYPNYMHNSKIMAYFRSYTKHFDLLKYIRFKTAVCSVKKRSDFLTTGQWDVVTTNHEGKEETAIFDGILTCIGHHCNPHMPLDCFPGIEKFGGNYFHSRDYKDPFEFKGKRVIVIGIGNSGGDIAVETSHYAAQVFLSTRRGSWVINRVGNYGIPGDLTFNSRFVAFLKYIFPLSFMSWKGEQRLSRRFCHVTYGLQPEHRLFSQHPMINDDLPNRIISGTILVKTNVKEFTETGAIFEDGTVEDNIDTVIFATGYSFCFPFLDESVIKVTNNHISLYKYVFPPQLEKPTLAIIGLVQPLGAIMPIAELQTRWVTRVFKGLVKLPSTSSMLTNIAEKKKDMGKRYVSSQRHTVQVDYVEYMDEIAKLVGVKPNLLTLFLTDPKLTYHVFFGPCTPYQYRLTGPGKWEKAREAILTQMDRAIKPLKSRVLKKKDQKSSLPMLLKVLGYSILLVSVTLKFI</sequence>
<evidence type="ECO:0000256" key="28">
    <source>
        <dbReference type="ARBA" id="ARBA00048459"/>
    </source>
</evidence>
<evidence type="ECO:0000256" key="25">
    <source>
        <dbReference type="ARBA" id="ARBA00047977"/>
    </source>
</evidence>
<keyword evidence="11" id="KW-0492">Microsome</keyword>
<evidence type="ECO:0000256" key="8">
    <source>
        <dbReference type="ARBA" id="ARBA00022692"/>
    </source>
</evidence>
<dbReference type="GeneTree" id="ENSGT00940000160836"/>
<dbReference type="GO" id="GO:0005789">
    <property type="term" value="C:endoplasmic reticulum membrane"/>
    <property type="evidence" value="ECO:0007669"/>
    <property type="project" value="UniProtKB-SubCell"/>
</dbReference>
<dbReference type="eggNOG" id="KOG1399">
    <property type="taxonomic scope" value="Eukaryota"/>
</dbReference>
<dbReference type="FunFam" id="3.50.50.60:FF:000073">
    <property type="entry name" value="Dimethylaniline monooxygenase [N-oxide-forming]"/>
    <property type="match status" value="1"/>
</dbReference>
<comment type="catalytic activity">
    <reaction evidence="31">
        <text>N,N-dimethylaniline + NADPH + O2 + H(+) = N,N-dimethylaniline N-oxide + NADP(+) + H2O</text>
        <dbReference type="Rhea" id="RHEA:24468"/>
        <dbReference type="ChEBI" id="CHEBI:15377"/>
        <dbReference type="ChEBI" id="CHEBI:15378"/>
        <dbReference type="ChEBI" id="CHEBI:15379"/>
        <dbReference type="ChEBI" id="CHEBI:16269"/>
        <dbReference type="ChEBI" id="CHEBI:17735"/>
        <dbReference type="ChEBI" id="CHEBI:57783"/>
        <dbReference type="ChEBI" id="CHEBI:58349"/>
        <dbReference type="EC" id="1.14.13.8"/>
    </reaction>
    <physiologicalReaction direction="left-to-right" evidence="31">
        <dbReference type="Rhea" id="RHEA:24469"/>
    </physiologicalReaction>
</comment>
<accession>H3A7E3</accession>
<evidence type="ECO:0000256" key="15">
    <source>
        <dbReference type="ARBA" id="ARBA00023033"/>
    </source>
</evidence>
<dbReference type="SUPFAM" id="SSF51905">
    <property type="entry name" value="FAD/NAD(P)-binding domain"/>
    <property type="match status" value="4"/>
</dbReference>
<dbReference type="PANTHER" id="PTHR23023">
    <property type="entry name" value="DIMETHYLANILINE MONOOXYGENASE"/>
    <property type="match status" value="1"/>
</dbReference>
<evidence type="ECO:0000256" key="7">
    <source>
        <dbReference type="ARBA" id="ARBA00022630"/>
    </source>
</evidence>
<evidence type="ECO:0000256" key="16">
    <source>
        <dbReference type="ARBA" id="ARBA00023098"/>
    </source>
</evidence>
<evidence type="ECO:0000313" key="35">
    <source>
        <dbReference type="Proteomes" id="UP000008672"/>
    </source>
</evidence>
<evidence type="ECO:0000256" key="11">
    <source>
        <dbReference type="ARBA" id="ARBA00022848"/>
    </source>
</evidence>
<dbReference type="GO" id="GO:0034899">
    <property type="term" value="F:trimethylamine monooxygenase activity"/>
    <property type="evidence" value="ECO:0007669"/>
    <property type="project" value="UniProtKB-EC"/>
</dbReference>
<keyword evidence="9" id="KW-0256">Endoplasmic reticulum</keyword>
<dbReference type="EMBL" id="AFYH01093832">
    <property type="status" value="NOT_ANNOTATED_CDS"/>
    <property type="molecule type" value="Genomic_DNA"/>
</dbReference>
<keyword evidence="35" id="KW-1185">Reference proteome</keyword>
<dbReference type="EC" id="1.-.-.-" evidence="33"/>
<keyword evidence="16" id="KW-0443">Lipid metabolism</keyword>
<dbReference type="Proteomes" id="UP000008672">
    <property type="component" value="Unassembled WGS sequence"/>
</dbReference>
<comment type="catalytic activity">
    <reaction evidence="30">
        <text>heptan-4-one + NADPH + O2 + H(+) = propyl butanoate + NADP(+) + H2O</text>
        <dbReference type="Rhea" id="RHEA:54852"/>
        <dbReference type="ChEBI" id="CHEBI:15377"/>
        <dbReference type="ChEBI" id="CHEBI:15378"/>
        <dbReference type="ChEBI" id="CHEBI:15379"/>
        <dbReference type="ChEBI" id="CHEBI:57783"/>
        <dbReference type="ChEBI" id="CHEBI:58349"/>
        <dbReference type="ChEBI" id="CHEBI:89484"/>
        <dbReference type="ChEBI" id="CHEBI:89719"/>
    </reaction>
    <physiologicalReaction direction="left-to-right" evidence="30">
        <dbReference type="Rhea" id="RHEA:54853"/>
    </physiologicalReaction>
</comment>
<evidence type="ECO:0000256" key="17">
    <source>
        <dbReference type="ARBA" id="ARBA00023136"/>
    </source>
</evidence>
<dbReference type="FunFam" id="3.50.50.60:FF:000042">
    <property type="entry name" value="Dimethylaniline monooxygenase [N-oxide-forming]"/>
    <property type="match status" value="1"/>
</dbReference>
<dbReference type="EMBL" id="AFYH01093833">
    <property type="status" value="NOT_ANNOTATED_CDS"/>
    <property type="molecule type" value="Genomic_DNA"/>
</dbReference>
<dbReference type="GO" id="GO:0004499">
    <property type="term" value="F:N,N-dimethylaniline monooxygenase activity"/>
    <property type="evidence" value="ECO:0007669"/>
    <property type="project" value="InterPro"/>
</dbReference>
<comment type="catalytic activity">
    <reaction evidence="28">
        <text>octan-3-one + NADPH + O2 + H(+) = ethyl hexanoate + NADP(+) + H2O</text>
        <dbReference type="Rhea" id="RHEA:54856"/>
        <dbReference type="ChEBI" id="CHEBI:15377"/>
        <dbReference type="ChEBI" id="CHEBI:15378"/>
        <dbReference type="ChEBI" id="CHEBI:15379"/>
        <dbReference type="ChEBI" id="CHEBI:57783"/>
        <dbReference type="ChEBI" id="CHEBI:58349"/>
        <dbReference type="ChEBI" id="CHEBI:80946"/>
        <dbReference type="ChEBI" id="CHEBI:86055"/>
    </reaction>
    <physiologicalReaction direction="left-to-right" evidence="28">
        <dbReference type="Rhea" id="RHEA:54857"/>
    </physiologicalReaction>
</comment>
<dbReference type="FunFam" id="3.50.50.60:FF:000159">
    <property type="entry name" value="Dimethylaniline monooxygenase [N-oxide-forming]"/>
    <property type="match status" value="1"/>
</dbReference>
<dbReference type="HOGENOM" id="CLU_310694_0_0_1"/>
<reference evidence="34" key="3">
    <citation type="submission" date="2025-09" db="UniProtKB">
        <authorList>
            <consortium name="Ensembl"/>
        </authorList>
    </citation>
    <scope>IDENTIFICATION</scope>
</reference>
<comment type="catalytic activity">
    <reaction evidence="32">
        <text>octan-3-one + NADPH + O2 + H(+) = pentyl propanoate + NADP(+) + H2O</text>
        <dbReference type="Rhea" id="RHEA:54840"/>
        <dbReference type="ChEBI" id="CHEBI:15377"/>
        <dbReference type="ChEBI" id="CHEBI:15378"/>
        <dbReference type="ChEBI" id="CHEBI:15379"/>
        <dbReference type="ChEBI" id="CHEBI:57783"/>
        <dbReference type="ChEBI" id="CHEBI:58349"/>
        <dbReference type="ChEBI" id="CHEBI:80946"/>
        <dbReference type="ChEBI" id="CHEBI:87373"/>
    </reaction>
    <physiologicalReaction direction="left-to-right" evidence="32">
        <dbReference type="Rhea" id="RHEA:54841"/>
    </physiologicalReaction>
</comment>
<comment type="cofactor">
    <cofactor evidence="1 33">
        <name>FAD</name>
        <dbReference type="ChEBI" id="CHEBI:57692"/>
    </cofactor>
</comment>
<keyword evidence="10 33" id="KW-0274">FAD</keyword>
<dbReference type="InterPro" id="IPR020946">
    <property type="entry name" value="Flavin_mOase-like"/>
</dbReference>
<dbReference type="GO" id="GO:0050661">
    <property type="term" value="F:NADP binding"/>
    <property type="evidence" value="ECO:0007669"/>
    <property type="project" value="InterPro"/>
</dbReference>
<evidence type="ECO:0000256" key="1">
    <source>
        <dbReference type="ARBA" id="ARBA00001974"/>
    </source>
</evidence>
<evidence type="ECO:0000256" key="20">
    <source>
        <dbReference type="ARBA" id="ARBA00047338"/>
    </source>
</evidence>
<proteinExistence type="inferred from homology"/>
<evidence type="ECO:0000256" key="31">
    <source>
        <dbReference type="ARBA" id="ARBA00049443"/>
    </source>
</evidence>
<evidence type="ECO:0000256" key="5">
    <source>
        <dbReference type="ARBA" id="ARBA00022481"/>
    </source>
</evidence>
<evidence type="ECO:0000256" key="3">
    <source>
        <dbReference type="ARBA" id="ARBA00004524"/>
    </source>
</evidence>
<keyword evidence="7 33" id="KW-0285">Flavoprotein</keyword>
<evidence type="ECO:0000256" key="2">
    <source>
        <dbReference type="ARBA" id="ARBA00004389"/>
    </source>
</evidence>
<evidence type="ECO:0000313" key="34">
    <source>
        <dbReference type="Ensembl" id="ENSLACP00000005564.1"/>
    </source>
</evidence>
<keyword evidence="17" id="KW-0472">Membrane</keyword>
<name>H3A7E3_LATCH</name>
<evidence type="ECO:0000256" key="9">
    <source>
        <dbReference type="ARBA" id="ARBA00022824"/>
    </source>
</evidence>
<dbReference type="FunFam" id="3.50.50.60:FF:000409">
    <property type="entry name" value="Dimethylaniline monooxygenase [N-oxide-forming]"/>
    <property type="match status" value="1"/>
</dbReference>
<keyword evidence="12" id="KW-0521">NADP</keyword>
<keyword evidence="14 33" id="KW-0560">Oxidoreductase</keyword>
<dbReference type="GO" id="GO:0006629">
    <property type="term" value="P:lipid metabolic process"/>
    <property type="evidence" value="ECO:0007669"/>
    <property type="project" value="UniProtKB-KW"/>
</dbReference>
<dbReference type="InterPro" id="IPR000960">
    <property type="entry name" value="Flavin_mOase"/>
</dbReference>
<dbReference type="InParanoid" id="H3A7E3"/>
<dbReference type="InterPro" id="IPR036188">
    <property type="entry name" value="FAD/NAD-bd_sf"/>
</dbReference>
<comment type="function">
    <text evidence="19">Broad spectrum monooxygenase that catalyzes the oxygenation of a wide variety of nitrogen- and sulfur-containing compounds including xenobiotics. Catalyzes the S-oxygenation of hypotaurine to produce taurine, an organic osmolyte involved in cell volume regulation as well as a variety of cytoprotective and developmental processes. In vitro, catalyzes the N-oxygenation of trimethylamine (TMA) to produce trimethylamine N-oxide (TMAO) and could therefore participate to the detoxification of this compound that is generated by the action of gut microbiota from dietary precursors such as choline, choline containing compounds, betaine or L-carnitine.</text>
</comment>
<dbReference type="OMA" id="CYEREEQ"/>
<keyword evidence="6" id="KW-0597">Phosphoprotein</keyword>
<comment type="function">
    <text evidence="18">Acts as a Baeyer-Villiger monooxygenase on a broad range of substrates. Catalyzes the insertion of an oxygen atom into a carbon-carbon bond adjacent to a carbonyl, which converts ketones to esters. Active on diverse carbonyl compounds, whereas soft nucleophiles are mostly non- or poorly reactive. In contrast with other forms of FMO it is non- or poorly active on 'classical' substrates such as drugs, pesticides, and dietary components containing soft nucleophilic heteroatoms. Able to oxidize drug molecules bearing a carbonyl group on an aliphatic chain, such as nabumetone and pentoxifylline. Also, in the absence of substrates, shows slow but yet significant NADPH oxidase activity. Acts as a positive modulator of cholesterol biosynthesis as well as glucose homeostasis, promoting metabolic aging via pleiotropic effects.</text>
</comment>
<dbReference type="EMBL" id="AFYH01093830">
    <property type="status" value="NOT_ANNOTATED_CDS"/>
    <property type="molecule type" value="Genomic_DNA"/>
</dbReference>
<comment type="catalytic activity">
    <reaction evidence="20">
        <text>hypotaurine + NADH + O2 + H(+) = taurine + NAD(+) + H2O</text>
        <dbReference type="Rhea" id="RHEA:74111"/>
        <dbReference type="ChEBI" id="CHEBI:15377"/>
        <dbReference type="ChEBI" id="CHEBI:15378"/>
        <dbReference type="ChEBI" id="CHEBI:15379"/>
        <dbReference type="ChEBI" id="CHEBI:57540"/>
        <dbReference type="ChEBI" id="CHEBI:57853"/>
        <dbReference type="ChEBI" id="CHEBI:57945"/>
        <dbReference type="ChEBI" id="CHEBI:507393"/>
        <dbReference type="EC" id="1.14.13.8"/>
    </reaction>
    <physiologicalReaction direction="left-to-right" evidence="20">
        <dbReference type="Rhea" id="RHEA:74112"/>
    </physiologicalReaction>
</comment>
<evidence type="ECO:0000256" key="29">
    <source>
        <dbReference type="ARBA" id="ARBA00048989"/>
    </source>
</evidence>
<evidence type="ECO:0000256" key="27">
    <source>
        <dbReference type="ARBA" id="ARBA00048088"/>
    </source>
</evidence>
<evidence type="ECO:0000256" key="32">
    <source>
        <dbReference type="ARBA" id="ARBA00049475"/>
    </source>
</evidence>
<dbReference type="GO" id="GO:0016174">
    <property type="term" value="F:NAD(P)H oxidase H2O2-forming activity"/>
    <property type="evidence" value="ECO:0007669"/>
    <property type="project" value="UniProtKB-EC"/>
</dbReference>
<reference evidence="35" key="1">
    <citation type="submission" date="2011-08" db="EMBL/GenBank/DDBJ databases">
        <title>The draft genome of Latimeria chalumnae.</title>
        <authorList>
            <person name="Di Palma F."/>
            <person name="Alfoldi J."/>
            <person name="Johnson J."/>
            <person name="Berlin A."/>
            <person name="Gnerre S."/>
            <person name="Jaffe D."/>
            <person name="MacCallum I."/>
            <person name="Young S."/>
            <person name="Walker B.J."/>
            <person name="Lander E."/>
            <person name="Lindblad-Toh K."/>
        </authorList>
    </citation>
    <scope>NUCLEOTIDE SEQUENCE [LARGE SCALE GENOMIC DNA]</scope>
    <source>
        <strain evidence="35">Wild caught</strain>
    </source>
</reference>
<evidence type="ECO:0000256" key="22">
    <source>
        <dbReference type="ARBA" id="ARBA00047574"/>
    </source>
</evidence>
<dbReference type="EMBL" id="AFYH01093827">
    <property type="status" value="NOT_ANNOTATED_CDS"/>
    <property type="molecule type" value="Genomic_DNA"/>
</dbReference>
<comment type="catalytic activity">
    <reaction evidence="22">
        <text>heptan-2-one + NADPH + O2 + H(+) = pentyl acetate + NADP(+) + H2O</text>
        <dbReference type="Rhea" id="RHEA:54836"/>
        <dbReference type="ChEBI" id="CHEBI:5672"/>
        <dbReference type="ChEBI" id="CHEBI:15377"/>
        <dbReference type="ChEBI" id="CHEBI:15378"/>
        <dbReference type="ChEBI" id="CHEBI:15379"/>
        <dbReference type="ChEBI" id="CHEBI:57783"/>
        <dbReference type="ChEBI" id="CHEBI:58349"/>
        <dbReference type="ChEBI" id="CHEBI:87362"/>
    </reaction>
    <physiologicalReaction direction="left-to-right" evidence="22">
        <dbReference type="Rhea" id="RHEA:54837"/>
    </physiologicalReaction>
</comment>
<evidence type="ECO:0000256" key="30">
    <source>
        <dbReference type="ARBA" id="ARBA00048990"/>
    </source>
</evidence>
<dbReference type="EMBL" id="AFYH01093831">
    <property type="status" value="NOT_ANNOTATED_CDS"/>
    <property type="molecule type" value="Genomic_DNA"/>
</dbReference>
<evidence type="ECO:0000256" key="23">
    <source>
        <dbReference type="ARBA" id="ARBA00047855"/>
    </source>
</evidence>
<dbReference type="Gene3D" id="3.50.50.60">
    <property type="entry name" value="FAD/NAD(P)-binding domain"/>
    <property type="match status" value="5"/>
</dbReference>
<evidence type="ECO:0000256" key="26">
    <source>
        <dbReference type="ARBA" id="ARBA00048041"/>
    </source>
</evidence>
<reference evidence="34" key="2">
    <citation type="submission" date="2025-08" db="UniProtKB">
        <authorList>
            <consortium name="Ensembl"/>
        </authorList>
    </citation>
    <scope>IDENTIFICATION</scope>
</reference>
<dbReference type="EMBL" id="AFYH01093826">
    <property type="status" value="NOT_ANNOTATED_CDS"/>
    <property type="molecule type" value="Genomic_DNA"/>
</dbReference>
<keyword evidence="13" id="KW-1133">Transmembrane helix</keyword>
<evidence type="ECO:0000256" key="4">
    <source>
        <dbReference type="ARBA" id="ARBA00009183"/>
    </source>
</evidence>
<dbReference type="GO" id="GO:0050660">
    <property type="term" value="F:flavin adenine dinucleotide binding"/>
    <property type="evidence" value="ECO:0007669"/>
    <property type="project" value="InterPro"/>
</dbReference>
<keyword evidence="15 33" id="KW-0503">Monooxygenase</keyword>
<comment type="catalytic activity">
    <reaction evidence="29">
        <text>(2E)-geranial + NADPH + O2 + H(+) = (1E)-2,6-dimethylhepta-1,5-dien-1-yl formate + NADP(+) + H2O</text>
        <dbReference type="Rhea" id="RHEA:54860"/>
        <dbReference type="ChEBI" id="CHEBI:15377"/>
        <dbReference type="ChEBI" id="CHEBI:15378"/>
        <dbReference type="ChEBI" id="CHEBI:15379"/>
        <dbReference type="ChEBI" id="CHEBI:16980"/>
        <dbReference type="ChEBI" id="CHEBI:57783"/>
        <dbReference type="ChEBI" id="CHEBI:58349"/>
        <dbReference type="ChEBI" id="CHEBI:138375"/>
    </reaction>
    <physiologicalReaction direction="left-to-right" evidence="29">
        <dbReference type="Rhea" id="RHEA:54861"/>
    </physiologicalReaction>
</comment>
<evidence type="ECO:0000256" key="6">
    <source>
        <dbReference type="ARBA" id="ARBA00022553"/>
    </source>
</evidence>
<keyword evidence="8" id="KW-0812">Transmembrane</keyword>
<evidence type="ECO:0000256" key="14">
    <source>
        <dbReference type="ARBA" id="ARBA00023002"/>
    </source>
</evidence>
<dbReference type="FunCoup" id="H3A7E3">
    <property type="interactions" value="99"/>
</dbReference>
<evidence type="ECO:0000256" key="13">
    <source>
        <dbReference type="ARBA" id="ARBA00022989"/>
    </source>
</evidence>
<dbReference type="InterPro" id="IPR002257">
    <property type="entry name" value="Flavin_mOase_5"/>
</dbReference>
<dbReference type="PRINTS" id="PR00370">
    <property type="entry name" value="FMOXYGENASE"/>
</dbReference>
<comment type="catalytic activity">
    <reaction evidence="24">
        <text>NADPH + O2 + H(+) = H2O2 + NADP(+)</text>
        <dbReference type="Rhea" id="RHEA:11260"/>
        <dbReference type="ChEBI" id="CHEBI:15378"/>
        <dbReference type="ChEBI" id="CHEBI:15379"/>
        <dbReference type="ChEBI" id="CHEBI:16240"/>
        <dbReference type="ChEBI" id="CHEBI:57783"/>
        <dbReference type="ChEBI" id="CHEBI:58349"/>
        <dbReference type="EC" id="1.6.3.1"/>
    </reaction>
    <physiologicalReaction direction="left-to-right" evidence="24">
        <dbReference type="Rhea" id="RHEA:11261"/>
    </physiologicalReaction>
</comment>
<dbReference type="STRING" id="7897.ENSLACP00000005564"/>
<comment type="catalytic activity">
    <reaction evidence="21">
        <text>hexan-3-one + NADPH + O2 + H(+) = propyl propanoate + NADP(+) + H2O</text>
        <dbReference type="Rhea" id="RHEA:54848"/>
        <dbReference type="ChEBI" id="CHEBI:15377"/>
        <dbReference type="ChEBI" id="CHEBI:15378"/>
        <dbReference type="ChEBI" id="CHEBI:15379"/>
        <dbReference type="ChEBI" id="CHEBI:57783"/>
        <dbReference type="ChEBI" id="CHEBI:58349"/>
        <dbReference type="ChEBI" id="CHEBI:89828"/>
        <dbReference type="ChEBI" id="CHEBI:89891"/>
    </reaction>
    <physiologicalReaction direction="left-to-right" evidence="21">
        <dbReference type="Rhea" id="RHEA:54849"/>
    </physiologicalReaction>
</comment>
<dbReference type="Bgee" id="ENSLACG00000004946">
    <property type="expression patterns" value="Expressed in chordate pharynx and 4 other cell types or tissues"/>
</dbReference>
<evidence type="ECO:0000256" key="24">
    <source>
        <dbReference type="ARBA" id="ARBA00047864"/>
    </source>
</evidence>
<comment type="catalytic activity">
    <reaction evidence="27">
        <text>trimethylamine + NADPH + O2 = trimethylamine N-oxide + NADP(+) + H2O</text>
        <dbReference type="Rhea" id="RHEA:31979"/>
        <dbReference type="ChEBI" id="CHEBI:15377"/>
        <dbReference type="ChEBI" id="CHEBI:15379"/>
        <dbReference type="ChEBI" id="CHEBI:15724"/>
        <dbReference type="ChEBI" id="CHEBI:57783"/>
        <dbReference type="ChEBI" id="CHEBI:58349"/>
        <dbReference type="ChEBI" id="CHEBI:58389"/>
        <dbReference type="EC" id="1.14.13.148"/>
    </reaction>
    <physiologicalReaction direction="left-to-right" evidence="27">
        <dbReference type="Rhea" id="RHEA:31980"/>
    </physiologicalReaction>
</comment>
<evidence type="ECO:0000256" key="19">
    <source>
        <dbReference type="ARBA" id="ARBA00045957"/>
    </source>
</evidence>
<evidence type="ECO:0000256" key="33">
    <source>
        <dbReference type="RuleBase" id="RU361177"/>
    </source>
</evidence>
<comment type="catalytic activity">
    <reaction evidence="23">
        <text>sulcatone + NADPH + O2 + H(+) = 4-methylpent-3-en-1-yl acetate + NADP(+) + H2O</text>
        <dbReference type="Rhea" id="RHEA:54864"/>
        <dbReference type="ChEBI" id="CHEBI:15377"/>
        <dbReference type="ChEBI" id="CHEBI:15378"/>
        <dbReference type="ChEBI" id="CHEBI:15379"/>
        <dbReference type="ChEBI" id="CHEBI:16310"/>
        <dbReference type="ChEBI" id="CHEBI:57783"/>
        <dbReference type="ChEBI" id="CHEBI:58349"/>
        <dbReference type="ChEBI" id="CHEBI:138373"/>
    </reaction>
    <physiologicalReaction direction="left-to-right" evidence="23">
        <dbReference type="Rhea" id="RHEA:54865"/>
    </physiologicalReaction>
</comment>
<gene>
    <name evidence="34" type="primary">LOC102360922</name>
</gene>
<dbReference type="EMBL" id="AFYH01093834">
    <property type="status" value="NOT_ANNOTATED_CDS"/>
    <property type="molecule type" value="Genomic_DNA"/>
</dbReference>
<comment type="subcellular location">
    <subcellularLocation>
        <location evidence="2">Endoplasmic reticulum membrane</location>
        <topology evidence="2">Single-pass membrane protein</topology>
    </subcellularLocation>
    <subcellularLocation>
        <location evidence="3">Microsome membrane</location>
    </subcellularLocation>
</comment>
<organism evidence="34 35">
    <name type="scientific">Latimeria chalumnae</name>
    <name type="common">Coelacanth</name>
    <dbReference type="NCBI Taxonomy" id="7897"/>
    <lineage>
        <taxon>Eukaryota</taxon>
        <taxon>Metazoa</taxon>
        <taxon>Chordata</taxon>
        <taxon>Craniata</taxon>
        <taxon>Vertebrata</taxon>
        <taxon>Euteleostomi</taxon>
        <taxon>Coelacanthiformes</taxon>
        <taxon>Coelacanthidae</taxon>
        <taxon>Latimeria</taxon>
    </lineage>
</organism>
<dbReference type="InterPro" id="IPR050346">
    <property type="entry name" value="FMO-like"/>
</dbReference>
<keyword evidence="5" id="KW-0488">Methylation</keyword>
<evidence type="ECO:0000256" key="10">
    <source>
        <dbReference type="ARBA" id="ARBA00022827"/>
    </source>
</evidence>
<dbReference type="AlphaFoldDB" id="H3A7E3"/>